<evidence type="ECO:0000256" key="4">
    <source>
        <dbReference type="ARBA" id="ARBA00022982"/>
    </source>
</evidence>
<keyword evidence="9" id="KW-1185">Reference proteome</keyword>
<protein>
    <submittedName>
        <fullName evidence="8">Putative Nitrate oxidoreductase, gamma subunit</fullName>
        <ecNumber evidence="8">1.7.99.4</ecNumber>
    </submittedName>
</protein>
<dbReference type="RefSeq" id="WP_121988014.1">
    <property type="nucleotide sequence ID" value="NZ_OUNR01000001.1"/>
</dbReference>
<evidence type="ECO:0000256" key="6">
    <source>
        <dbReference type="SAM" id="Phobius"/>
    </source>
</evidence>
<keyword evidence="6" id="KW-0812">Transmembrane</keyword>
<accession>A0A330L190</accession>
<dbReference type="Gene3D" id="2.60.40.1190">
    <property type="match status" value="1"/>
</dbReference>
<evidence type="ECO:0000259" key="7">
    <source>
        <dbReference type="Pfam" id="PF09459"/>
    </source>
</evidence>
<evidence type="ECO:0000256" key="3">
    <source>
        <dbReference type="ARBA" id="ARBA00022723"/>
    </source>
</evidence>
<dbReference type="InParanoid" id="A0A330L190"/>
<dbReference type="InterPro" id="IPR019020">
    <property type="entry name" value="Cyt-c552/DMSO_Rdtase_haem-bd"/>
</dbReference>
<dbReference type="GO" id="GO:0020037">
    <property type="term" value="F:heme binding"/>
    <property type="evidence" value="ECO:0007669"/>
    <property type="project" value="InterPro"/>
</dbReference>
<keyword evidence="4" id="KW-0249">Electron transport</keyword>
<sequence>MIPANQIRQWVNGVGAVAVTALILSGAAPGLAEEGESESVSVSAPMVKGTLPVDDPNAAIWSTAKPAKFPMSPQVHWPNRILETTVKDVSVRALHDGTQVAVLLEYADPTEDPDDAAAIEFMVGDKKAHFAHGQPMSQVEGGPVNIWFWKNKDKKGVDMNAMGFGTLKVQTHQDVKATGAFSNGTWKVVFTRPLATEHADEDTQLVPGGFINIAFAVWDGRKDGSGDLVEKGSQKAVSSWWYFRAEAPPDYSGYYYAAFAAALALGFQFVLIRKLKKGQAA</sequence>
<evidence type="ECO:0000313" key="9">
    <source>
        <dbReference type="Proteomes" id="UP000248168"/>
    </source>
</evidence>
<dbReference type="Proteomes" id="UP000248168">
    <property type="component" value="Unassembled WGS sequence"/>
</dbReference>
<dbReference type="EC" id="1.7.99.4" evidence="8"/>
<evidence type="ECO:0000256" key="2">
    <source>
        <dbReference type="ARBA" id="ARBA00022617"/>
    </source>
</evidence>
<dbReference type="OrthoDB" id="9780755at2"/>
<reference evidence="9" key="1">
    <citation type="submission" date="2018-04" db="EMBL/GenBank/DDBJ databases">
        <authorList>
            <person name="Lucker S."/>
            <person name="Sakoula D."/>
        </authorList>
    </citation>
    <scope>NUCLEOTIDE SEQUENCE [LARGE SCALE GENOMIC DNA]</scope>
</reference>
<keyword evidence="6" id="KW-0472">Membrane</keyword>
<dbReference type="GO" id="GO:0016491">
    <property type="term" value="F:oxidoreductase activity"/>
    <property type="evidence" value="ECO:0007669"/>
    <property type="project" value="UniProtKB-KW"/>
</dbReference>
<gene>
    <name evidence="8" type="ORF">NITLEN_10576</name>
</gene>
<keyword evidence="2" id="KW-0349">Heme</keyword>
<keyword evidence="1" id="KW-0813">Transport</keyword>
<keyword evidence="5" id="KW-0408">Iron</keyword>
<feature type="transmembrane region" description="Helical" evidence="6">
    <location>
        <begin position="253"/>
        <end position="272"/>
    </location>
</feature>
<dbReference type="Pfam" id="PF09459">
    <property type="entry name" value="EB_dh"/>
    <property type="match status" value="1"/>
</dbReference>
<dbReference type="EMBL" id="OUNR01000001">
    <property type="protein sequence ID" value="SPP63490.1"/>
    <property type="molecule type" value="Genomic_DNA"/>
</dbReference>
<proteinExistence type="predicted"/>
<evidence type="ECO:0000313" key="8">
    <source>
        <dbReference type="EMBL" id="SPP63490.1"/>
    </source>
</evidence>
<keyword evidence="3" id="KW-0479">Metal-binding</keyword>
<name>A0A330L190_9BACT</name>
<feature type="domain" description="Cytochrome c-552/DMSO reductase-like haem-binding" evidence="7">
    <location>
        <begin position="172"/>
        <end position="223"/>
    </location>
</feature>
<dbReference type="GO" id="GO:0046872">
    <property type="term" value="F:metal ion binding"/>
    <property type="evidence" value="ECO:0007669"/>
    <property type="project" value="UniProtKB-KW"/>
</dbReference>
<evidence type="ECO:0000256" key="1">
    <source>
        <dbReference type="ARBA" id="ARBA00022448"/>
    </source>
</evidence>
<dbReference type="AlphaFoldDB" id="A0A330L190"/>
<keyword evidence="6" id="KW-1133">Transmembrane helix</keyword>
<evidence type="ECO:0000256" key="5">
    <source>
        <dbReference type="ARBA" id="ARBA00023004"/>
    </source>
</evidence>
<organism evidence="8 9">
    <name type="scientific">Nitrospira lenta</name>
    <dbReference type="NCBI Taxonomy" id="1436998"/>
    <lineage>
        <taxon>Bacteria</taxon>
        <taxon>Pseudomonadati</taxon>
        <taxon>Nitrospirota</taxon>
        <taxon>Nitrospiria</taxon>
        <taxon>Nitrospirales</taxon>
        <taxon>Nitrospiraceae</taxon>
        <taxon>Nitrospira</taxon>
    </lineage>
</organism>
<keyword evidence="8" id="KW-0560">Oxidoreductase</keyword>